<sequence>MRKNNQYYIRKAHCYLGLAIGIQFIFWTISGMYFSWTDIDEIHGDHFRADHMHHESKGLIGITEIDSNLVVSSLSLRYINGEPYYWVNQSQLYHALTGVPKEGVSEEEARSIAMHHLKSDMEIESIELITEVDSHHEYRGRALPAYVLQFEGSDQVRAYISQADGRFQTLRHRDWRWFDFLWMTHTMDYQGRDDINNTLLRIFSLFGLVTVASGFVLFFATVRFKRRKTKV</sequence>
<feature type="transmembrane region" description="Helical" evidence="1">
    <location>
        <begin position="202"/>
        <end position="222"/>
    </location>
</feature>
<evidence type="ECO:0000313" key="3">
    <source>
        <dbReference type="Proteomes" id="UP001300692"/>
    </source>
</evidence>
<proteinExistence type="predicted"/>
<feature type="transmembrane region" description="Helical" evidence="1">
    <location>
        <begin position="12"/>
        <end position="36"/>
    </location>
</feature>
<accession>A0ABT3CYK1</accession>
<name>A0ABT3CYK1_9BACT</name>
<reference evidence="2 3" key="1">
    <citation type="submission" date="2022-10" db="EMBL/GenBank/DDBJ databases">
        <title>Comparative genomics and taxonomic characterization of three novel marine species of genus Reichenbachiella exhibiting antioxidant and polysaccharide degradation activities.</title>
        <authorList>
            <person name="Muhammad N."/>
            <person name="Lee Y.-J."/>
            <person name="Ko J."/>
            <person name="Kim S.-G."/>
        </authorList>
    </citation>
    <scope>NUCLEOTIDE SEQUENCE [LARGE SCALE GENOMIC DNA]</scope>
    <source>
        <strain evidence="2 3">ABR2-5</strain>
    </source>
</reference>
<evidence type="ECO:0000313" key="2">
    <source>
        <dbReference type="EMBL" id="MCV9388773.1"/>
    </source>
</evidence>
<dbReference type="RefSeq" id="WP_264139666.1">
    <property type="nucleotide sequence ID" value="NZ_JAOYOD010000001.1"/>
</dbReference>
<dbReference type="Proteomes" id="UP001300692">
    <property type="component" value="Unassembled WGS sequence"/>
</dbReference>
<protein>
    <recommendedName>
        <fullName evidence="4">PepSY-associated TM region</fullName>
    </recommendedName>
</protein>
<gene>
    <name evidence="2" type="ORF">N7U62_18985</name>
</gene>
<organism evidence="2 3">
    <name type="scientific">Reichenbachiella ulvae</name>
    <dbReference type="NCBI Taxonomy" id="2980104"/>
    <lineage>
        <taxon>Bacteria</taxon>
        <taxon>Pseudomonadati</taxon>
        <taxon>Bacteroidota</taxon>
        <taxon>Cytophagia</taxon>
        <taxon>Cytophagales</taxon>
        <taxon>Reichenbachiellaceae</taxon>
        <taxon>Reichenbachiella</taxon>
    </lineage>
</organism>
<keyword evidence="1" id="KW-1133">Transmembrane helix</keyword>
<dbReference type="EMBL" id="JAOYOD010000001">
    <property type="protein sequence ID" value="MCV9388773.1"/>
    <property type="molecule type" value="Genomic_DNA"/>
</dbReference>
<keyword evidence="3" id="KW-1185">Reference proteome</keyword>
<keyword evidence="1" id="KW-0812">Transmembrane</keyword>
<evidence type="ECO:0008006" key="4">
    <source>
        <dbReference type="Google" id="ProtNLM"/>
    </source>
</evidence>
<keyword evidence="1" id="KW-0472">Membrane</keyword>
<comment type="caution">
    <text evidence="2">The sequence shown here is derived from an EMBL/GenBank/DDBJ whole genome shotgun (WGS) entry which is preliminary data.</text>
</comment>
<evidence type="ECO:0000256" key="1">
    <source>
        <dbReference type="SAM" id="Phobius"/>
    </source>
</evidence>